<evidence type="ECO:0008006" key="11">
    <source>
        <dbReference type="Google" id="ProtNLM"/>
    </source>
</evidence>
<evidence type="ECO:0000256" key="5">
    <source>
        <dbReference type="PROSITE-ProRule" id="PRU00267"/>
    </source>
</evidence>
<evidence type="ECO:0000256" key="2">
    <source>
        <dbReference type="ARBA" id="ARBA00023125"/>
    </source>
</evidence>
<dbReference type="PROSITE" id="PS50118">
    <property type="entry name" value="HMG_BOX_2"/>
    <property type="match status" value="1"/>
</dbReference>
<dbReference type="FunFam" id="1.10.30.10:FF:000008">
    <property type="entry name" value="transcription factor SOX-7"/>
    <property type="match status" value="1"/>
</dbReference>
<dbReference type="GO" id="GO:0005634">
    <property type="term" value="C:nucleus"/>
    <property type="evidence" value="ECO:0007669"/>
    <property type="project" value="UniProtKB-UniRule"/>
</dbReference>
<dbReference type="Proteomes" id="UP001154078">
    <property type="component" value="Chromosome 2"/>
</dbReference>
<dbReference type="GO" id="GO:0000978">
    <property type="term" value="F:RNA polymerase II cis-regulatory region sequence-specific DNA binding"/>
    <property type="evidence" value="ECO:0007669"/>
    <property type="project" value="TreeGrafter"/>
</dbReference>
<evidence type="ECO:0000256" key="1">
    <source>
        <dbReference type="ARBA" id="ARBA00023015"/>
    </source>
</evidence>
<feature type="region of interest" description="Disordered" evidence="6">
    <location>
        <begin position="203"/>
        <end position="231"/>
    </location>
</feature>
<evidence type="ECO:0000256" key="4">
    <source>
        <dbReference type="ARBA" id="ARBA00023242"/>
    </source>
</evidence>
<reference evidence="9" key="1">
    <citation type="submission" date="2021-12" db="EMBL/GenBank/DDBJ databases">
        <authorList>
            <person name="King R."/>
        </authorList>
    </citation>
    <scope>NUCLEOTIDE SEQUENCE</scope>
</reference>
<dbReference type="SMART" id="SM00398">
    <property type="entry name" value="HMG"/>
    <property type="match status" value="1"/>
</dbReference>
<gene>
    <name evidence="9" type="ORF">MELIAE_LOCUS3813</name>
</gene>
<keyword evidence="1" id="KW-0805">Transcription regulation</keyword>
<dbReference type="GO" id="GO:0030154">
    <property type="term" value="P:cell differentiation"/>
    <property type="evidence" value="ECO:0007669"/>
    <property type="project" value="TreeGrafter"/>
</dbReference>
<dbReference type="EMBL" id="OV121133">
    <property type="protein sequence ID" value="CAH0551134.1"/>
    <property type="molecule type" value="Genomic_DNA"/>
</dbReference>
<dbReference type="PROSITE" id="PS51516">
    <property type="entry name" value="SOX_C"/>
    <property type="match status" value="1"/>
</dbReference>
<dbReference type="SUPFAM" id="SSF47095">
    <property type="entry name" value="HMG-box"/>
    <property type="match status" value="1"/>
</dbReference>
<keyword evidence="3" id="KW-0804">Transcription</keyword>
<evidence type="ECO:0000259" key="7">
    <source>
        <dbReference type="PROSITE" id="PS50118"/>
    </source>
</evidence>
<feature type="DNA-binding region" description="HMG box" evidence="5">
    <location>
        <begin position="131"/>
        <end position="199"/>
    </location>
</feature>
<feature type="domain" description="HMG box" evidence="7">
    <location>
        <begin position="131"/>
        <end position="199"/>
    </location>
</feature>
<keyword evidence="4 5" id="KW-0539">Nucleus</keyword>
<feature type="domain" description="Sox C-terminal" evidence="8">
    <location>
        <begin position="445"/>
        <end position="588"/>
    </location>
</feature>
<sequence length="629" mass="71774">MASDEDCNNSYTYPLLDESTQSSTPSTHFGNCLSPSSSPSPLLVSQYQMPYEYRGEDIVSTQQVSQPKNQDLWVAMQNDNFYQEFRQYDNRYCADYIRQSYPDAIPVYSQRTSFVSKITGQGQKVNKETRIRRPMNAFMVWAKVERKKLADENPDLHNADLSKMLGKKWRSLTPQDRRPFVEEAERLRVIHMTEHPNYKYRPRRRKHNKQRATSTTAARVGPSLSSPSLPNMSPGYNTGYIPNSPNVASLNTFSSIEFPNPGGNLEFSQDKRCSPDLYKLNSFNSYLGYQPSYLQKSPFSIHTPDESPTQSPEPKGFKDSVSPQECKDKLLEKTALPTPELSPIENDKEHYKFDDKRINNLQNNNVSGIITSRNLSPTTQSSFNSRVQNYRHNNLSYTNAQPITSVPMANGLYVMCANKSSVEQGHVVTGTFYPPVASSQDQQLLGPTQNSQSTVSSANVYHYNSNMPQYYSSPYENSEISSKHETYLEYHHHPTIIHNYKAPIEEEYNQYTENNLVQSYIQQPEDRSDCDSDVDTREFDKYLKFTNTEASAVDSNHNYHNRSDTNSNLTYNFQAQQTSVILPNSNVKPEPSSFAEQEVYDIGQSNGISKNEDDFSEILAGVRKTCFSN</sequence>
<dbReference type="InterPro" id="IPR036910">
    <property type="entry name" value="HMG_box_dom_sf"/>
</dbReference>
<dbReference type="GO" id="GO:0001228">
    <property type="term" value="F:DNA-binding transcription activator activity, RNA polymerase II-specific"/>
    <property type="evidence" value="ECO:0007669"/>
    <property type="project" value="TreeGrafter"/>
</dbReference>
<feature type="region of interest" description="Disordered" evidence="6">
    <location>
        <begin position="1"/>
        <end position="40"/>
    </location>
</feature>
<dbReference type="AlphaFoldDB" id="A0A9P0FEX9"/>
<feature type="compositionally biased region" description="Low complexity" evidence="6">
    <location>
        <begin position="222"/>
        <end position="231"/>
    </location>
</feature>
<evidence type="ECO:0000259" key="8">
    <source>
        <dbReference type="PROSITE" id="PS51516"/>
    </source>
</evidence>
<organism evidence="9 10">
    <name type="scientific">Brassicogethes aeneus</name>
    <name type="common">Rape pollen beetle</name>
    <name type="synonym">Meligethes aeneus</name>
    <dbReference type="NCBI Taxonomy" id="1431903"/>
    <lineage>
        <taxon>Eukaryota</taxon>
        <taxon>Metazoa</taxon>
        <taxon>Ecdysozoa</taxon>
        <taxon>Arthropoda</taxon>
        <taxon>Hexapoda</taxon>
        <taxon>Insecta</taxon>
        <taxon>Pterygota</taxon>
        <taxon>Neoptera</taxon>
        <taxon>Endopterygota</taxon>
        <taxon>Coleoptera</taxon>
        <taxon>Polyphaga</taxon>
        <taxon>Cucujiformia</taxon>
        <taxon>Nitidulidae</taxon>
        <taxon>Meligethinae</taxon>
        <taxon>Brassicogethes</taxon>
    </lineage>
</organism>
<evidence type="ECO:0000256" key="6">
    <source>
        <dbReference type="SAM" id="MobiDB-lite"/>
    </source>
</evidence>
<dbReference type="InterPro" id="IPR021934">
    <property type="entry name" value="Sox_C"/>
</dbReference>
<dbReference type="PANTHER" id="PTHR10270">
    <property type="entry name" value="SOX TRANSCRIPTION FACTOR"/>
    <property type="match status" value="1"/>
</dbReference>
<dbReference type="InterPro" id="IPR050140">
    <property type="entry name" value="SRY-related_HMG-box_TF-like"/>
</dbReference>
<proteinExistence type="predicted"/>
<feature type="compositionally biased region" description="Polar residues" evidence="6">
    <location>
        <begin position="8"/>
        <end position="29"/>
    </location>
</feature>
<keyword evidence="2 5" id="KW-0238">DNA-binding</keyword>
<name>A0A9P0FEX9_BRAAE</name>
<feature type="region of interest" description="Disordered" evidence="6">
    <location>
        <begin position="297"/>
        <end position="324"/>
    </location>
</feature>
<dbReference type="Pfam" id="PF00505">
    <property type="entry name" value="HMG_box"/>
    <property type="match status" value="1"/>
</dbReference>
<feature type="compositionally biased region" description="Polar residues" evidence="6">
    <location>
        <begin position="297"/>
        <end position="312"/>
    </location>
</feature>
<dbReference type="OrthoDB" id="1919336at2759"/>
<accession>A0A9P0FEX9</accession>
<dbReference type="CDD" id="cd22032">
    <property type="entry name" value="HMG-box_SoxF"/>
    <property type="match status" value="1"/>
</dbReference>
<dbReference type="Gene3D" id="1.10.30.10">
    <property type="entry name" value="High mobility group box domain"/>
    <property type="match status" value="1"/>
</dbReference>
<keyword evidence="10" id="KW-1185">Reference proteome</keyword>
<dbReference type="InterPro" id="IPR009071">
    <property type="entry name" value="HMG_box_dom"/>
</dbReference>
<evidence type="ECO:0000313" key="10">
    <source>
        <dbReference type="Proteomes" id="UP001154078"/>
    </source>
</evidence>
<evidence type="ECO:0000256" key="3">
    <source>
        <dbReference type="ARBA" id="ARBA00023163"/>
    </source>
</evidence>
<evidence type="ECO:0000313" key="9">
    <source>
        <dbReference type="EMBL" id="CAH0551134.1"/>
    </source>
</evidence>
<dbReference type="PANTHER" id="PTHR10270:SF317">
    <property type="entry name" value="TRANSCRIPTION FACTOR SOX-15-RELATED"/>
    <property type="match status" value="1"/>
</dbReference>
<protein>
    <recommendedName>
        <fullName evidence="11">Transcription factor SOX-15</fullName>
    </recommendedName>
</protein>